<sequence length="121" mass="14074">MKSSDVCTIFNRIYDPIFRKYFLQSTIIKGVFWQEALGARLNHEKLYEANEVHIFIPFSAEATRTFGIPEEFEKNPTSYFTLRPEDKIIRGITSGKSLTILSINTFDYGSKDMQHWEVVAK</sequence>
<dbReference type="OrthoDB" id="2060476at2"/>
<dbReference type="EMBL" id="FQUA01000011">
    <property type="protein sequence ID" value="SHE95619.1"/>
    <property type="molecule type" value="Genomic_DNA"/>
</dbReference>
<accession>A0A0X8VDR9</accession>
<evidence type="ECO:0000313" key="1">
    <source>
        <dbReference type="EMBL" id="AMJ41890.1"/>
    </source>
</evidence>
<organism evidence="2 4">
    <name type="scientific">Anaerotignum propionicum DSM 1682</name>
    <dbReference type="NCBI Taxonomy" id="991789"/>
    <lineage>
        <taxon>Bacteria</taxon>
        <taxon>Bacillati</taxon>
        <taxon>Bacillota</taxon>
        <taxon>Clostridia</taxon>
        <taxon>Lachnospirales</taxon>
        <taxon>Anaerotignaceae</taxon>
        <taxon>Anaerotignum</taxon>
    </lineage>
</organism>
<reference evidence="4" key="3">
    <citation type="submission" date="2016-11" db="EMBL/GenBank/DDBJ databases">
        <authorList>
            <person name="Jaros S."/>
            <person name="Januszkiewicz K."/>
            <person name="Wedrychowicz H."/>
        </authorList>
    </citation>
    <scope>NUCLEOTIDE SEQUENCE [LARGE SCALE GENOMIC DNA]</scope>
    <source>
        <strain evidence="4">DSM 1682</strain>
    </source>
</reference>
<dbReference type="Proteomes" id="UP000184204">
    <property type="component" value="Unassembled WGS sequence"/>
</dbReference>
<evidence type="ECO:0000313" key="2">
    <source>
        <dbReference type="EMBL" id="SHE95619.1"/>
    </source>
</evidence>
<reference evidence="1 3" key="1">
    <citation type="journal article" date="2016" name="Genome Announc.">
        <title>Complete Genome Sequence of the Amino Acid-Fermenting Clostridium propionicum X2 (DSM 1682).</title>
        <authorList>
            <person name="Poehlein A."/>
            <person name="Schlien K."/>
            <person name="Chowdhury N.P."/>
            <person name="Gottschalk G."/>
            <person name="Buckel W."/>
            <person name="Daniel R."/>
        </authorList>
    </citation>
    <scope>NUCLEOTIDE SEQUENCE [LARGE SCALE GENOMIC DNA]</scope>
    <source>
        <strain evidence="1 3">X2</strain>
    </source>
</reference>
<keyword evidence="3" id="KW-1185">Reference proteome</keyword>
<reference evidence="2" key="4">
    <citation type="submission" date="2016-11" db="EMBL/GenBank/DDBJ databases">
        <authorList>
            <person name="Varghese N."/>
            <person name="Submissions S."/>
        </authorList>
    </citation>
    <scope>NUCLEOTIDE SEQUENCE</scope>
    <source>
        <strain evidence="2">DSM 1682</strain>
    </source>
</reference>
<proteinExistence type="predicted"/>
<evidence type="ECO:0000313" key="3">
    <source>
        <dbReference type="Proteomes" id="UP000068026"/>
    </source>
</evidence>
<dbReference type="Proteomes" id="UP000068026">
    <property type="component" value="Chromosome"/>
</dbReference>
<reference evidence="3" key="2">
    <citation type="submission" date="2016-01" db="EMBL/GenBank/DDBJ databases">
        <authorList>
            <person name="Poehlein A."/>
            <person name="Schlien K."/>
            <person name="Gottschalk G."/>
            <person name="Buckel W."/>
            <person name="Daniel R."/>
        </authorList>
    </citation>
    <scope>NUCLEOTIDE SEQUENCE [LARGE SCALE GENOMIC DNA]</scope>
    <source>
        <strain evidence="3">X2</strain>
    </source>
</reference>
<dbReference type="RefSeq" id="WP_066051834.1">
    <property type="nucleotide sequence ID" value="NZ_CP014223.1"/>
</dbReference>
<name>A0A0X8VDR9_ANAPI</name>
<dbReference type="KEGG" id="cpro:CPRO_23230"/>
<dbReference type="EMBL" id="CP014223">
    <property type="protein sequence ID" value="AMJ41890.1"/>
    <property type="molecule type" value="Genomic_DNA"/>
</dbReference>
<protein>
    <submittedName>
        <fullName evidence="2">Uncharacterized protein</fullName>
    </submittedName>
</protein>
<gene>
    <name evidence="1" type="ORF">CPRO_23230</name>
    <name evidence="2" type="ORF">SAMN02745151_02334</name>
</gene>
<dbReference type="AlphaFoldDB" id="A0A0X8VDR9"/>
<evidence type="ECO:0000313" key="4">
    <source>
        <dbReference type="Proteomes" id="UP000184204"/>
    </source>
</evidence>